<name>A0A0R1V074_9LACO</name>
<evidence type="ECO:0000313" key="3">
    <source>
        <dbReference type="Proteomes" id="UP000051166"/>
    </source>
</evidence>
<keyword evidence="1" id="KW-1133">Transmembrane helix</keyword>
<accession>A0A0R1V074</accession>
<dbReference type="PATRIC" id="fig|1423801.4.peg.297"/>
<dbReference type="AlphaFoldDB" id="A0A0R1V074"/>
<reference evidence="2 3" key="1">
    <citation type="journal article" date="2015" name="Genome Announc.">
        <title>Expanding the biotechnology potential of lactobacilli through comparative genomics of 213 strains and associated genera.</title>
        <authorList>
            <person name="Sun Z."/>
            <person name="Harris H.M."/>
            <person name="McCann A."/>
            <person name="Guo C."/>
            <person name="Argimon S."/>
            <person name="Zhang W."/>
            <person name="Yang X."/>
            <person name="Jeffery I.B."/>
            <person name="Cooney J.C."/>
            <person name="Kagawa T.F."/>
            <person name="Liu W."/>
            <person name="Song Y."/>
            <person name="Salvetti E."/>
            <person name="Wrobel A."/>
            <person name="Rasinkangas P."/>
            <person name="Parkhill J."/>
            <person name="Rea M.C."/>
            <person name="O'Sullivan O."/>
            <person name="Ritari J."/>
            <person name="Douillard F.P."/>
            <person name="Paul Ross R."/>
            <person name="Yang R."/>
            <person name="Briner A.E."/>
            <person name="Felis G.E."/>
            <person name="de Vos W.M."/>
            <person name="Barrangou R."/>
            <person name="Klaenhammer T.R."/>
            <person name="Caufield P.W."/>
            <person name="Cui Y."/>
            <person name="Zhang H."/>
            <person name="O'Toole P.W."/>
        </authorList>
    </citation>
    <scope>NUCLEOTIDE SEQUENCE [LARGE SCALE GENOMIC DNA]</scope>
    <source>
        <strain evidence="2 3">DSM 16230</strain>
    </source>
</reference>
<dbReference type="OrthoDB" id="9961537at2"/>
<feature type="transmembrane region" description="Helical" evidence="1">
    <location>
        <begin position="6"/>
        <end position="27"/>
    </location>
</feature>
<comment type="caution">
    <text evidence="2">The sequence shown here is derived from an EMBL/GenBank/DDBJ whole genome shotgun (WGS) entry which is preliminary data.</text>
</comment>
<dbReference type="GeneID" id="98307743"/>
<evidence type="ECO:0000256" key="1">
    <source>
        <dbReference type="SAM" id="Phobius"/>
    </source>
</evidence>
<dbReference type="Proteomes" id="UP000051166">
    <property type="component" value="Unassembled WGS sequence"/>
</dbReference>
<keyword evidence="1" id="KW-0812">Transmembrane</keyword>
<dbReference type="RefSeq" id="WP_054757182.1">
    <property type="nucleotide sequence ID" value="NZ_AZFQ01000034.1"/>
</dbReference>
<evidence type="ECO:0000313" key="2">
    <source>
        <dbReference type="EMBL" id="KRL99020.1"/>
    </source>
</evidence>
<dbReference type="EMBL" id="AZFQ01000034">
    <property type="protein sequence ID" value="KRL99020.1"/>
    <property type="molecule type" value="Genomic_DNA"/>
</dbReference>
<sequence>MGNNIYVFSIGITILLVILTWVINWYFFYYVGNFYFKVDNCSFIVRLNRKGTYLLNATLNSKNTEKIKFVVEEGSYTFSKNIVQITTEKTLVTEFSNIKSILENNKENEVQRFRENTILTKPLKAREHKLYCNEIFLNKIKKSKLVNIKEYAK</sequence>
<gene>
    <name evidence="2" type="ORF">FD50_GL000290</name>
</gene>
<proteinExistence type="predicted"/>
<protein>
    <submittedName>
        <fullName evidence="2">Uncharacterized protein</fullName>
    </submittedName>
</protein>
<dbReference type="STRING" id="1423801.FD50_GL000290"/>
<keyword evidence="1" id="KW-0472">Membrane</keyword>
<organism evidence="2 3">
    <name type="scientific">Liquorilactobacillus satsumensis DSM 16230 = JCM 12392</name>
    <dbReference type="NCBI Taxonomy" id="1423801"/>
    <lineage>
        <taxon>Bacteria</taxon>
        <taxon>Bacillati</taxon>
        <taxon>Bacillota</taxon>
        <taxon>Bacilli</taxon>
        <taxon>Lactobacillales</taxon>
        <taxon>Lactobacillaceae</taxon>
        <taxon>Liquorilactobacillus</taxon>
    </lineage>
</organism>
<keyword evidence="3" id="KW-1185">Reference proteome</keyword>